<dbReference type="PANTHER" id="PTHR43279:SF1">
    <property type="entry name" value="CATECHOL-2,3-DIOXYGENASE"/>
    <property type="match status" value="1"/>
</dbReference>
<comment type="caution">
    <text evidence="2">The sequence shown here is derived from an EMBL/GenBank/DDBJ whole genome shotgun (WGS) entry which is preliminary data.</text>
</comment>
<evidence type="ECO:0000259" key="1">
    <source>
        <dbReference type="PROSITE" id="PS51819"/>
    </source>
</evidence>
<dbReference type="InterPro" id="IPR037523">
    <property type="entry name" value="VOC_core"/>
</dbReference>
<dbReference type="RefSeq" id="WP_146882878.1">
    <property type="nucleotide sequence ID" value="NZ_BJXB01000003.1"/>
</dbReference>
<proteinExistence type="predicted"/>
<name>A0A511MYJ0_DEIC1</name>
<dbReference type="InterPro" id="IPR004360">
    <property type="entry name" value="Glyas_Fos-R_dOase_dom"/>
</dbReference>
<accession>A0A511MYJ0</accession>
<dbReference type="EMBL" id="BJXB01000003">
    <property type="protein sequence ID" value="GEM45421.1"/>
    <property type="molecule type" value="Genomic_DNA"/>
</dbReference>
<organism evidence="2 3">
    <name type="scientific">Deinococcus cellulosilyticus (strain DSM 18568 / NBRC 106333 / KACC 11606 / 5516J-15)</name>
    <dbReference type="NCBI Taxonomy" id="1223518"/>
    <lineage>
        <taxon>Bacteria</taxon>
        <taxon>Thermotogati</taxon>
        <taxon>Deinococcota</taxon>
        <taxon>Deinococci</taxon>
        <taxon>Deinococcales</taxon>
        <taxon>Deinococcaceae</taxon>
        <taxon>Deinococcus</taxon>
    </lineage>
</organism>
<gene>
    <name evidence="2" type="ORF">DC3_10560</name>
</gene>
<feature type="domain" description="VOC" evidence="1">
    <location>
        <begin position="3"/>
        <end position="117"/>
    </location>
</feature>
<dbReference type="Proteomes" id="UP000321306">
    <property type="component" value="Unassembled WGS sequence"/>
</dbReference>
<evidence type="ECO:0000313" key="2">
    <source>
        <dbReference type="EMBL" id="GEM45421.1"/>
    </source>
</evidence>
<reference evidence="2 3" key="1">
    <citation type="submission" date="2019-07" db="EMBL/GenBank/DDBJ databases">
        <title>Whole genome shotgun sequence of Deinococcus cellulosilyticus NBRC 106333.</title>
        <authorList>
            <person name="Hosoyama A."/>
            <person name="Uohara A."/>
            <person name="Ohji S."/>
            <person name="Ichikawa N."/>
        </authorList>
    </citation>
    <scope>NUCLEOTIDE SEQUENCE [LARGE SCALE GENOMIC DNA]</scope>
    <source>
        <strain evidence="2 3">NBRC 106333</strain>
    </source>
</reference>
<dbReference type="Gene3D" id="3.10.180.10">
    <property type="entry name" value="2,3-Dihydroxybiphenyl 1,2-Dioxygenase, domain 1"/>
    <property type="match status" value="2"/>
</dbReference>
<dbReference type="OrthoDB" id="9792626at2"/>
<dbReference type="AlphaFoldDB" id="A0A511MYJ0"/>
<dbReference type="Pfam" id="PF00903">
    <property type="entry name" value="Glyoxalase"/>
    <property type="match status" value="1"/>
</dbReference>
<protein>
    <submittedName>
        <fullName evidence="2">Glyoxalase</fullName>
    </submittedName>
</protein>
<sequence>MRRIGTVHLNVRDLKKQLQFYQNTLGMTQTDEQGNTVTLGAAGLPLLTLHHTPDAQRIRGAGLYHFAVLLPSRADLGQFIRHIAEKQIPVQGASDHHVSEALYMADPEGNGIEIYRDRQKQEWGQNGQIEMTTARMDVEAVVQSAKPEPFTVLPEGTIMGHIHLHASNVPEAARFYLDTLKMEHIADYPGAQFMSYDHYHHHVAVNAWAGQGVPAHPESLGLRSYELFSDVLPAGTLTDPSGIVIDIKPAVLA</sequence>
<dbReference type="PANTHER" id="PTHR43279">
    <property type="entry name" value="CATECHOL-2,3-DIOXYGENASE"/>
    <property type="match status" value="1"/>
</dbReference>
<evidence type="ECO:0000313" key="3">
    <source>
        <dbReference type="Proteomes" id="UP000321306"/>
    </source>
</evidence>
<dbReference type="PROSITE" id="PS51819">
    <property type="entry name" value="VOC"/>
    <property type="match status" value="1"/>
</dbReference>
<dbReference type="InterPro" id="IPR029068">
    <property type="entry name" value="Glyas_Bleomycin-R_OHBP_Dase"/>
</dbReference>
<dbReference type="SUPFAM" id="SSF54593">
    <property type="entry name" value="Glyoxalase/Bleomycin resistance protein/Dihydroxybiphenyl dioxygenase"/>
    <property type="match status" value="2"/>
</dbReference>
<keyword evidence="3" id="KW-1185">Reference proteome</keyword>